<accession>A0A8B8AZ70</accession>
<sequence length="348" mass="40031">MKSCSRQDQAHLFAEIVEEYDEEMFLLILRFLENASFSHIAQKLNEAYVNYKPFLPRSSSCPVCRIQAEVDIKTIRCGLKNEGLLPHSLYKDINKANTGEGHQNVLWQALFFHFKSLEPKEVITTKFVNVFDIPKHRSLHSFLLKNDLHNFNCTCSKRPHLETDHVRPPITLSDLSEESNTSFRKPCQDPDWYKEAVSSSSSDPEQRQPYFTTGTGTFAVDYKRRKKENKRRFKSRISNKQGPMKRLSNGQMIETPVSLNNSTSSTESETYPKVPCDEVDQRHKDEPELFSVHPYISDSDINSNGEARKDYIFPKHPKPRGNPKDPVCVIVPNAFAKTNKTTGTSEIW</sequence>
<name>A0A8B8AZ70_CRAVI</name>
<dbReference type="GeneID" id="111105559"/>
<feature type="compositionally biased region" description="Basic residues" evidence="1">
    <location>
        <begin position="223"/>
        <end position="237"/>
    </location>
</feature>
<dbReference type="AlphaFoldDB" id="A0A8B8AZ70"/>
<feature type="region of interest" description="Disordered" evidence="1">
    <location>
        <begin position="295"/>
        <end position="326"/>
    </location>
</feature>
<dbReference type="Proteomes" id="UP000694844">
    <property type="component" value="Chromosome 7"/>
</dbReference>
<protein>
    <submittedName>
        <fullName evidence="3">Uncharacterized protein LOC111105559</fullName>
    </submittedName>
</protein>
<gene>
    <name evidence="3" type="primary">LOC111105559</name>
</gene>
<evidence type="ECO:0000256" key="1">
    <source>
        <dbReference type="SAM" id="MobiDB-lite"/>
    </source>
</evidence>
<dbReference type="RefSeq" id="XP_022295624.1">
    <property type="nucleotide sequence ID" value="XM_022439916.1"/>
</dbReference>
<feature type="region of interest" description="Disordered" evidence="1">
    <location>
        <begin position="172"/>
        <end position="247"/>
    </location>
</feature>
<proteinExistence type="predicted"/>
<evidence type="ECO:0000313" key="3">
    <source>
        <dbReference type="RefSeq" id="XP_022295624.1"/>
    </source>
</evidence>
<keyword evidence="2" id="KW-1185">Reference proteome</keyword>
<feature type="compositionally biased region" description="Polar residues" evidence="1">
    <location>
        <begin position="197"/>
        <end position="216"/>
    </location>
</feature>
<reference evidence="3" key="1">
    <citation type="submission" date="2025-08" db="UniProtKB">
        <authorList>
            <consortium name="RefSeq"/>
        </authorList>
    </citation>
    <scope>IDENTIFICATION</scope>
    <source>
        <tissue evidence="3">Whole sample</tissue>
    </source>
</reference>
<organism evidence="2 3">
    <name type="scientific">Crassostrea virginica</name>
    <name type="common">Eastern oyster</name>
    <dbReference type="NCBI Taxonomy" id="6565"/>
    <lineage>
        <taxon>Eukaryota</taxon>
        <taxon>Metazoa</taxon>
        <taxon>Spiralia</taxon>
        <taxon>Lophotrochozoa</taxon>
        <taxon>Mollusca</taxon>
        <taxon>Bivalvia</taxon>
        <taxon>Autobranchia</taxon>
        <taxon>Pteriomorphia</taxon>
        <taxon>Ostreida</taxon>
        <taxon>Ostreoidea</taxon>
        <taxon>Ostreidae</taxon>
        <taxon>Crassostrea</taxon>
    </lineage>
</organism>
<evidence type="ECO:0000313" key="2">
    <source>
        <dbReference type="Proteomes" id="UP000694844"/>
    </source>
</evidence>
<dbReference type="KEGG" id="cvn:111105559"/>